<keyword evidence="2" id="KW-1003">Cell membrane</keyword>
<evidence type="ECO:0000256" key="2">
    <source>
        <dbReference type="ARBA" id="ARBA00022475"/>
    </source>
</evidence>
<comment type="caution">
    <text evidence="8">The sequence shown here is derived from an EMBL/GenBank/DDBJ whole genome shotgun (WGS) entry which is preliminary data.</text>
</comment>
<keyword evidence="5 6" id="KW-0472">Membrane</keyword>
<evidence type="ECO:0000256" key="6">
    <source>
        <dbReference type="SAM" id="Phobius"/>
    </source>
</evidence>
<dbReference type="GO" id="GO:0005886">
    <property type="term" value="C:plasma membrane"/>
    <property type="evidence" value="ECO:0007669"/>
    <property type="project" value="UniProtKB-SubCell"/>
</dbReference>
<dbReference type="PANTHER" id="PTHR39083:SF1">
    <property type="entry name" value="CYCLIC DI-GMP-BINDING PROTEIN"/>
    <property type="match status" value="1"/>
</dbReference>
<protein>
    <submittedName>
        <fullName evidence="8">Cellulose biosynthesis cyclic di-GMP-binding regulatory protein BcsB</fullName>
    </submittedName>
</protein>
<organism evidence="8 9">
    <name type="scientific">Paenibacillus agri</name>
    <dbReference type="NCBI Taxonomy" id="2744309"/>
    <lineage>
        <taxon>Bacteria</taxon>
        <taxon>Bacillati</taxon>
        <taxon>Bacillota</taxon>
        <taxon>Bacilli</taxon>
        <taxon>Bacillales</taxon>
        <taxon>Paenibacillaceae</taxon>
        <taxon>Paenibacillus</taxon>
    </lineage>
</organism>
<dbReference type="EMBL" id="JABWCS010000217">
    <property type="protein sequence ID" value="NUU62935.1"/>
    <property type="molecule type" value="Genomic_DNA"/>
</dbReference>
<keyword evidence="4 6" id="KW-1133">Transmembrane helix</keyword>
<evidence type="ECO:0000256" key="3">
    <source>
        <dbReference type="ARBA" id="ARBA00022692"/>
    </source>
</evidence>
<evidence type="ECO:0000256" key="1">
    <source>
        <dbReference type="ARBA" id="ARBA00004162"/>
    </source>
</evidence>
<sequence>MIKKQLAIWAVCLTLFLVPLHVVAAEVLPGAQGKSYETFFTGTDSSLTGTSSRQQFFEIMDYWNVQDLKINLHFQISQITEDQLSSVTLSLNGSPFYTFRPSLGNNGEQQLIIPAPKGFLKQGTNTLSIQGYLRTKITDDQLCTIDNTPDNWLHLFNTSSVSVVYTPKALTGGISDFSKRFSGIDMVKGGKSLLAVPENATGVELEAASYALSGYAKANTVNDRTIALLPYRSDTVQDKEAVVLVAMYDRLPANLKAAITASEDMGTHAIIQLVNKDTRPTLVVTSRDENLLIKAGRLLSNGQLTRQISSDLKVVGDTTEVATPPFALSSNITFTESGDKLTGPYHQEQTYFVSLPSNRSIADAGKISLDLRYAQNLDFDRAMVTVSINDTPIGSKKLNRELANGDTLNLAIPQNLNISGNFSVKVAFDLEVTNAICTPNTEQMPWAYIGKDSMMHLNTKDRTDLLFNNYPYPFLRDGVYNHVAIVLPQMLDDYTFRSVSNVINLLGQYADGNTGDIQFYQDNVNADRLKNNNIIAIGSYKDNKVIRDSNDKLYFKYNTDGTRITSNEKMSIEDSYGGEIGTLQLIESPFAAGRGMLAITGVSSDDYYVASRLLATEKDKWKVFGDGVVADKDGNVSAYRFKTVSGAEKDSAVQQVLERGDVLGFVVATVLVIALVLVSLILLLRKHMKKRGDKRET</sequence>
<feature type="chain" id="PRO_5032591749" evidence="7">
    <location>
        <begin position="25"/>
        <end position="697"/>
    </location>
</feature>
<dbReference type="AlphaFoldDB" id="A0A850EPQ3"/>
<feature type="transmembrane region" description="Helical" evidence="6">
    <location>
        <begin position="662"/>
        <end position="684"/>
    </location>
</feature>
<dbReference type="RefSeq" id="WP_175373383.1">
    <property type="nucleotide sequence ID" value="NZ_JABWCS010000217.1"/>
</dbReference>
<comment type="subcellular location">
    <subcellularLocation>
        <location evidence="1">Cell membrane</location>
        <topology evidence="1">Single-pass membrane protein</topology>
    </subcellularLocation>
</comment>
<dbReference type="Pfam" id="PF03170">
    <property type="entry name" value="BcsB"/>
    <property type="match status" value="1"/>
</dbReference>
<proteinExistence type="predicted"/>
<evidence type="ECO:0000256" key="4">
    <source>
        <dbReference type="ARBA" id="ARBA00022989"/>
    </source>
</evidence>
<keyword evidence="3 6" id="KW-0812">Transmembrane</keyword>
<evidence type="ECO:0000313" key="8">
    <source>
        <dbReference type="EMBL" id="NUU62935.1"/>
    </source>
</evidence>
<feature type="signal peptide" evidence="7">
    <location>
        <begin position="1"/>
        <end position="24"/>
    </location>
</feature>
<keyword evidence="7" id="KW-0732">Signal</keyword>
<evidence type="ECO:0000313" key="9">
    <source>
        <dbReference type="Proteomes" id="UP000564806"/>
    </source>
</evidence>
<dbReference type="Gene3D" id="2.60.120.260">
    <property type="entry name" value="Galactose-binding domain-like"/>
    <property type="match status" value="2"/>
</dbReference>
<dbReference type="Proteomes" id="UP000564806">
    <property type="component" value="Unassembled WGS sequence"/>
</dbReference>
<evidence type="ECO:0000256" key="5">
    <source>
        <dbReference type="ARBA" id="ARBA00023136"/>
    </source>
</evidence>
<dbReference type="InterPro" id="IPR018513">
    <property type="entry name" value="Cell_synthase_bac"/>
</dbReference>
<reference evidence="8" key="1">
    <citation type="submission" date="2020-06" db="EMBL/GenBank/DDBJ databases">
        <title>Paenibacillus sp. nov., isolated from soil.</title>
        <authorList>
            <person name="Seo Y.L."/>
        </authorList>
    </citation>
    <scope>NUCLEOTIDE SEQUENCE [LARGE SCALE GENOMIC DNA]</scope>
    <source>
        <strain evidence="8">JW14</strain>
    </source>
</reference>
<evidence type="ECO:0000256" key="7">
    <source>
        <dbReference type="SAM" id="SignalP"/>
    </source>
</evidence>
<name>A0A850EPQ3_9BACL</name>
<dbReference type="GO" id="GO:0006011">
    <property type="term" value="P:UDP-alpha-D-glucose metabolic process"/>
    <property type="evidence" value="ECO:0007669"/>
    <property type="project" value="InterPro"/>
</dbReference>
<accession>A0A850EPQ3</accession>
<gene>
    <name evidence="8" type="ORF">HPT30_21535</name>
</gene>
<dbReference type="PANTHER" id="PTHR39083">
    <property type="entry name" value="CYCLIC DI-GMP-BINDING PROTEIN"/>
    <property type="match status" value="1"/>
</dbReference>
<keyword evidence="9" id="KW-1185">Reference proteome</keyword>